<sequence length="146" mass="16407">MKINFKNFCRLSFLLACITLLSCKKDPEPQSELENLYFGSYRGKILDARDQIIGSVVWQIYKANDNVVTITQLDTAIDGKTRLLEFKNVRFVDSKSIEFSQDITVNGVSGRYEGIGVLTYNTLTITLNVTYSNGTTVGESFDVVKI</sequence>
<reference evidence="1 2" key="1">
    <citation type="submission" date="2016-10" db="EMBL/GenBank/DDBJ databases">
        <authorList>
            <person name="de Groot N.N."/>
        </authorList>
    </citation>
    <scope>NUCLEOTIDE SEQUENCE [LARGE SCALE GENOMIC DNA]</scope>
    <source>
        <strain evidence="1 2">DSM 19938</strain>
    </source>
</reference>
<dbReference type="RefSeq" id="WP_090331400.1">
    <property type="nucleotide sequence ID" value="NZ_FNXY01000001.1"/>
</dbReference>
<dbReference type="PROSITE" id="PS51257">
    <property type="entry name" value="PROKAR_LIPOPROTEIN"/>
    <property type="match status" value="1"/>
</dbReference>
<proteinExistence type="predicted"/>
<dbReference type="EMBL" id="FNXY01000001">
    <property type="protein sequence ID" value="SEI39928.1"/>
    <property type="molecule type" value="Genomic_DNA"/>
</dbReference>
<evidence type="ECO:0000313" key="1">
    <source>
        <dbReference type="EMBL" id="SEI39928.1"/>
    </source>
</evidence>
<accession>A0A1H6Q840</accession>
<keyword evidence="2" id="KW-1185">Reference proteome</keyword>
<protein>
    <submittedName>
        <fullName evidence="1">Uncharacterized protein</fullName>
    </submittedName>
</protein>
<dbReference type="Proteomes" id="UP000199532">
    <property type="component" value="Unassembled WGS sequence"/>
</dbReference>
<name>A0A1H6Q840_9BACT</name>
<organism evidence="1 2">
    <name type="scientific">Dyadobacter koreensis</name>
    <dbReference type="NCBI Taxonomy" id="408657"/>
    <lineage>
        <taxon>Bacteria</taxon>
        <taxon>Pseudomonadati</taxon>
        <taxon>Bacteroidota</taxon>
        <taxon>Cytophagia</taxon>
        <taxon>Cytophagales</taxon>
        <taxon>Spirosomataceae</taxon>
        <taxon>Dyadobacter</taxon>
    </lineage>
</organism>
<evidence type="ECO:0000313" key="2">
    <source>
        <dbReference type="Proteomes" id="UP000199532"/>
    </source>
</evidence>
<dbReference type="AlphaFoldDB" id="A0A1H6Q840"/>
<gene>
    <name evidence="1" type="ORF">SAMN04487995_0395</name>
</gene>